<accession>A0A6V7QEB1</accession>
<feature type="transmembrane region" description="Helical" evidence="5">
    <location>
        <begin position="263"/>
        <end position="282"/>
    </location>
</feature>
<dbReference type="PRINTS" id="PR00080">
    <property type="entry name" value="SDRFAMILY"/>
</dbReference>
<dbReference type="PANTHER" id="PTHR44169">
    <property type="entry name" value="NADPH-DEPENDENT 1-ACYLDIHYDROXYACETONE PHOSPHATE REDUCTASE"/>
    <property type="match status" value="1"/>
</dbReference>
<sequence length="297" mass="32062">MDEKVINNHKNNDEGDDDDDDENNKKVVLITGCARGGIGYEYCSAFAELGCHVVATDLPERLPALSDLPGEALPLDVTSDESVAAATRRVLAAHGRVDVLLNNAGVGCTGPLAELSLAAVRRAWEVNALGQLRLVRAVAPHMAARRSGRVVNVGSVVGRVATPWAGAYCAAKAAAHAATDALRLELRPFGVHVIKVVPGAVRSNLGHANTAHLEKARWDLYRGFEGAIEERARASQVGRATDARIFARHVARLVMRARPPREIVYGHMTGLFAALAWSPVWVRDRFFAKRFGLDKTV</sequence>
<evidence type="ECO:0000256" key="2">
    <source>
        <dbReference type="ARBA" id="ARBA00023002"/>
    </source>
</evidence>
<evidence type="ECO:0000256" key="3">
    <source>
        <dbReference type="RuleBase" id="RU000363"/>
    </source>
</evidence>
<evidence type="ECO:0000256" key="5">
    <source>
        <dbReference type="SAM" id="Phobius"/>
    </source>
</evidence>
<gene>
    <name evidence="6" type="ORF">CB5_LOCUS24621</name>
</gene>
<keyword evidence="5" id="KW-0812">Transmembrane</keyword>
<dbReference type="InterPro" id="IPR036291">
    <property type="entry name" value="NAD(P)-bd_dom_sf"/>
</dbReference>
<dbReference type="Pfam" id="PF00106">
    <property type="entry name" value="adh_short"/>
    <property type="match status" value="1"/>
</dbReference>
<evidence type="ECO:0000313" key="6">
    <source>
        <dbReference type="EMBL" id="CAD1841410.1"/>
    </source>
</evidence>
<keyword evidence="5" id="KW-0472">Membrane</keyword>
<feature type="region of interest" description="Disordered" evidence="4">
    <location>
        <begin position="1"/>
        <end position="23"/>
    </location>
</feature>
<dbReference type="GO" id="GO:0005783">
    <property type="term" value="C:endoplasmic reticulum"/>
    <property type="evidence" value="ECO:0007669"/>
    <property type="project" value="TreeGrafter"/>
</dbReference>
<dbReference type="PRINTS" id="PR00081">
    <property type="entry name" value="GDHRDH"/>
</dbReference>
<evidence type="ECO:0000256" key="4">
    <source>
        <dbReference type="SAM" id="MobiDB-lite"/>
    </source>
</evidence>
<dbReference type="InterPro" id="IPR002347">
    <property type="entry name" value="SDR_fam"/>
</dbReference>
<dbReference type="Gene3D" id="3.40.50.720">
    <property type="entry name" value="NAD(P)-binding Rossmann-like Domain"/>
    <property type="match status" value="1"/>
</dbReference>
<protein>
    <recommendedName>
        <fullName evidence="7">NADPH-dependent 1-acyldihydroxyacetone phosphate reductase</fullName>
    </recommendedName>
</protein>
<dbReference type="GO" id="GO:0016491">
    <property type="term" value="F:oxidoreductase activity"/>
    <property type="evidence" value="ECO:0007669"/>
    <property type="project" value="UniProtKB-KW"/>
</dbReference>
<comment type="similarity">
    <text evidence="1 3">Belongs to the short-chain dehydrogenases/reductases (SDR) family.</text>
</comment>
<evidence type="ECO:0008006" key="7">
    <source>
        <dbReference type="Google" id="ProtNLM"/>
    </source>
</evidence>
<evidence type="ECO:0000256" key="1">
    <source>
        <dbReference type="ARBA" id="ARBA00006484"/>
    </source>
</evidence>
<proteinExistence type="inferred from homology"/>
<reference evidence="6" key="1">
    <citation type="submission" date="2020-07" db="EMBL/GenBank/DDBJ databases">
        <authorList>
            <person name="Lin J."/>
        </authorList>
    </citation>
    <scope>NUCLEOTIDE SEQUENCE</scope>
</reference>
<dbReference type="PANTHER" id="PTHR44169:SF5">
    <property type="entry name" value="ENOYL-(ACYL CARRIER) REDUCTASE"/>
    <property type="match status" value="1"/>
</dbReference>
<dbReference type="EMBL" id="LR862135">
    <property type="protein sequence ID" value="CAD1841410.1"/>
    <property type="molecule type" value="Genomic_DNA"/>
</dbReference>
<dbReference type="SUPFAM" id="SSF51735">
    <property type="entry name" value="NAD(P)-binding Rossmann-fold domains"/>
    <property type="match status" value="1"/>
</dbReference>
<dbReference type="FunFam" id="3.40.50.720:FF:000261">
    <property type="entry name" value="NADPH-dependent 1-acyldihydroxyacetone phosphate reductase"/>
    <property type="match status" value="1"/>
</dbReference>
<feature type="compositionally biased region" description="Basic and acidic residues" evidence="4">
    <location>
        <begin position="1"/>
        <end position="13"/>
    </location>
</feature>
<name>A0A6V7QEB1_ANACO</name>
<keyword evidence="5" id="KW-1133">Transmembrane helix</keyword>
<dbReference type="AlphaFoldDB" id="A0A6V7QEB1"/>
<keyword evidence="2" id="KW-0560">Oxidoreductase</keyword>
<organism evidence="6">
    <name type="scientific">Ananas comosus var. bracteatus</name>
    <name type="common">red pineapple</name>
    <dbReference type="NCBI Taxonomy" id="296719"/>
    <lineage>
        <taxon>Eukaryota</taxon>
        <taxon>Viridiplantae</taxon>
        <taxon>Streptophyta</taxon>
        <taxon>Embryophyta</taxon>
        <taxon>Tracheophyta</taxon>
        <taxon>Spermatophyta</taxon>
        <taxon>Magnoliopsida</taxon>
        <taxon>Liliopsida</taxon>
        <taxon>Poales</taxon>
        <taxon>Bromeliaceae</taxon>
        <taxon>Bromelioideae</taxon>
        <taxon>Ananas</taxon>
    </lineage>
</organism>